<evidence type="ECO:0000313" key="2">
    <source>
        <dbReference type="Proteomes" id="UP000479691"/>
    </source>
</evidence>
<accession>A0A7C8Q2U6</accession>
<proteinExistence type="predicted"/>
<comment type="caution">
    <text evidence="1">The sequence shown here is derived from an EMBL/GenBank/DDBJ whole genome shotgun (WGS) entry which is preliminary data.</text>
</comment>
<sequence>MSIKVIIMRCRSSFGDIDEDKTSKDLILPVRVYRRRGSFSLDDDRERRKCVGVITWFGTKRDHGGRTPRQFGYKTGGLGPS</sequence>
<organism evidence="1 2">
    <name type="scientific">Orbilia oligospora</name>
    <name type="common">Nematode-trapping fungus</name>
    <name type="synonym">Arthrobotrys oligospora</name>
    <dbReference type="NCBI Taxonomy" id="2813651"/>
    <lineage>
        <taxon>Eukaryota</taxon>
        <taxon>Fungi</taxon>
        <taxon>Dikarya</taxon>
        <taxon>Ascomycota</taxon>
        <taxon>Pezizomycotina</taxon>
        <taxon>Orbiliomycetes</taxon>
        <taxon>Orbiliales</taxon>
        <taxon>Orbiliaceae</taxon>
        <taxon>Orbilia</taxon>
    </lineage>
</organism>
<gene>
    <name evidence="1" type="ORF">TWF788_008214</name>
</gene>
<protein>
    <submittedName>
        <fullName evidence="1">Uncharacterized protein</fullName>
    </submittedName>
</protein>
<reference evidence="1 2" key="1">
    <citation type="submission" date="2019-06" db="EMBL/GenBank/DDBJ databases">
        <authorList>
            <person name="Palmer J.M."/>
        </authorList>
    </citation>
    <scope>NUCLEOTIDE SEQUENCE [LARGE SCALE GENOMIC DNA]</scope>
    <source>
        <strain evidence="1 2">TWF788</strain>
    </source>
</reference>
<evidence type="ECO:0000313" key="1">
    <source>
        <dbReference type="EMBL" id="KAF3190692.1"/>
    </source>
</evidence>
<dbReference type="EMBL" id="JAABOE010000005">
    <property type="protein sequence ID" value="KAF3190692.1"/>
    <property type="molecule type" value="Genomic_DNA"/>
</dbReference>
<dbReference type="AlphaFoldDB" id="A0A7C8Q2U6"/>
<dbReference type="Proteomes" id="UP000479691">
    <property type="component" value="Unassembled WGS sequence"/>
</dbReference>
<name>A0A7C8Q2U6_ORBOL</name>